<feature type="transmembrane region" description="Helical" evidence="1">
    <location>
        <begin position="64"/>
        <end position="84"/>
    </location>
</feature>
<organism evidence="2 3">
    <name type="scientific">Saccharopolyspora flava</name>
    <dbReference type="NCBI Taxonomy" id="95161"/>
    <lineage>
        <taxon>Bacteria</taxon>
        <taxon>Bacillati</taxon>
        <taxon>Actinomycetota</taxon>
        <taxon>Actinomycetes</taxon>
        <taxon>Pseudonocardiales</taxon>
        <taxon>Pseudonocardiaceae</taxon>
        <taxon>Saccharopolyspora</taxon>
    </lineage>
</organism>
<dbReference type="InterPro" id="IPR021401">
    <property type="entry name" value="DUF3040"/>
</dbReference>
<dbReference type="Proteomes" id="UP000198852">
    <property type="component" value="Unassembled WGS sequence"/>
</dbReference>
<evidence type="ECO:0000313" key="2">
    <source>
        <dbReference type="EMBL" id="SFT05141.1"/>
    </source>
</evidence>
<keyword evidence="1" id="KW-0812">Transmembrane</keyword>
<dbReference type="RefSeq" id="WP_093423354.1">
    <property type="nucleotide sequence ID" value="NZ_FOZX01000013.1"/>
</dbReference>
<keyword evidence="1" id="KW-0472">Membrane</keyword>
<evidence type="ECO:0008006" key="4">
    <source>
        <dbReference type="Google" id="ProtNLM"/>
    </source>
</evidence>
<evidence type="ECO:0000313" key="3">
    <source>
        <dbReference type="Proteomes" id="UP000198852"/>
    </source>
</evidence>
<dbReference type="OrthoDB" id="3701157at2"/>
<reference evidence="3" key="1">
    <citation type="submission" date="2016-10" db="EMBL/GenBank/DDBJ databases">
        <authorList>
            <person name="Varghese N."/>
            <person name="Submissions S."/>
        </authorList>
    </citation>
    <scope>NUCLEOTIDE SEQUENCE [LARGE SCALE GENOMIC DNA]</scope>
    <source>
        <strain evidence="3">DSM 44771</strain>
    </source>
</reference>
<feature type="transmembrane region" description="Helical" evidence="1">
    <location>
        <begin position="39"/>
        <end position="58"/>
    </location>
</feature>
<sequence>MLSKHERDRLAEIESALATADPELAEKFERFEGERGSGVLRRVLVCTALALTAMLSLLSLASGLVWTSAALGAITAAGVIAAGFTSRRHEQT</sequence>
<evidence type="ECO:0000256" key="1">
    <source>
        <dbReference type="SAM" id="Phobius"/>
    </source>
</evidence>
<dbReference type="Pfam" id="PF11239">
    <property type="entry name" value="DUF3040"/>
    <property type="match status" value="1"/>
</dbReference>
<dbReference type="AlphaFoldDB" id="A0A1I6UUP7"/>
<keyword evidence="3" id="KW-1185">Reference proteome</keyword>
<dbReference type="EMBL" id="FOZX01000013">
    <property type="protein sequence ID" value="SFT05141.1"/>
    <property type="molecule type" value="Genomic_DNA"/>
</dbReference>
<name>A0A1I6UUP7_9PSEU</name>
<gene>
    <name evidence="2" type="ORF">SAMN05660874_05283</name>
</gene>
<protein>
    <recommendedName>
        <fullName evidence="4">DUF3040 domain-containing protein</fullName>
    </recommendedName>
</protein>
<keyword evidence="1" id="KW-1133">Transmembrane helix</keyword>
<accession>A0A1I6UUP7</accession>
<proteinExistence type="predicted"/>